<dbReference type="Pfam" id="PF09611">
    <property type="entry name" value="Cas_Csy1"/>
    <property type="match status" value="1"/>
</dbReference>
<dbReference type="RefSeq" id="WP_115300579.1">
    <property type="nucleotide sequence ID" value="NZ_CAAAIR010000006.1"/>
</dbReference>
<comment type="caution">
    <text evidence="1">The sequence shown here is derived from an EMBL/GenBank/DDBJ whole genome shotgun (WGS) entry which is preliminary data.</text>
</comment>
<evidence type="ECO:0000313" key="2">
    <source>
        <dbReference type="Proteomes" id="UP000270757"/>
    </source>
</evidence>
<name>A0A3A5L9L8_9GAMM</name>
<dbReference type="EMBL" id="QZWB01000005">
    <property type="protein sequence ID" value="RJT47790.1"/>
    <property type="molecule type" value="Genomic_DNA"/>
</dbReference>
<gene>
    <name evidence="1" type="primary">csy1</name>
    <name evidence="1" type="ORF">D6J04_06560</name>
</gene>
<proteinExistence type="predicted"/>
<organism evidence="1 2">
    <name type="scientific">Legionella taurinensis</name>
    <dbReference type="NCBI Taxonomy" id="70611"/>
    <lineage>
        <taxon>Bacteria</taxon>
        <taxon>Pseudomonadati</taxon>
        <taxon>Pseudomonadota</taxon>
        <taxon>Gammaproteobacteria</taxon>
        <taxon>Legionellales</taxon>
        <taxon>Legionellaceae</taxon>
        <taxon>Legionella</taxon>
    </lineage>
</organism>
<dbReference type="AlphaFoldDB" id="A0A3A5L9L8"/>
<dbReference type="NCBIfam" id="TIGR02564">
    <property type="entry name" value="cas_Csy1"/>
    <property type="match status" value="1"/>
</dbReference>
<dbReference type="Proteomes" id="UP000270757">
    <property type="component" value="Unassembled WGS sequence"/>
</dbReference>
<accession>A0A3A5L9L8</accession>
<reference evidence="1 2" key="1">
    <citation type="submission" date="2018-09" db="EMBL/GenBank/DDBJ databases">
        <title>Draft genome sequences of Legionella taurinensis isolated from water samples.</title>
        <authorList>
            <person name="Chakeri A."/>
            <person name="Allerberger F."/>
            <person name="Kundi M."/>
            <person name="Ruppitsch W."/>
            <person name="Schmid D."/>
        </authorList>
    </citation>
    <scope>NUCLEOTIDE SEQUENCE [LARGE SCALE GENOMIC DNA]</scope>
    <source>
        <strain evidence="1 2">4570-18-6</strain>
    </source>
</reference>
<dbReference type="GeneID" id="48946967"/>
<sequence length="419" mass="48365">MLDPAIAAFFSERKEGWLKKKMKAGIEASEEAAIRQECEELFGLENWLPRAAKRIQQISISTHPCTFSHPSSRKNKNGYVTAIIAKAPWEADGYLRTGNTPAELDALGNAAVLDVFKFLSIMTDNGMTVIDHIRQDTEWAKALLNIKAESHENLRNDFISILSSNETMITSSKIKQVYFPIGDDYHLLSILHNSSLIFKLRDRIDALRFSDTVKKGRELRRSNSYHESGFKEIYNIVTIGYGGTKPQNISVLNNQYGGKSHLLLSIPPLLEQHEVKFPTQDFFRQTLRFSDCKEILQRLDNVFKIERDGVISLEKIRKGRDRCLGELLDVILQKMMALREVSANQFREESSKLLAWQKIWLCEQYTKERTDDWLDTLCDKIVTWIENAYRNAIKHSILLGEAERQYIKTYIDENREVLR</sequence>
<evidence type="ECO:0000313" key="1">
    <source>
        <dbReference type="EMBL" id="RJT47790.1"/>
    </source>
</evidence>
<protein>
    <submittedName>
        <fullName evidence="1">Type I-F CRISPR-associated protein Csy1</fullName>
    </submittedName>
</protein>
<dbReference type="InterPro" id="IPR013397">
    <property type="entry name" value="CRISPR-assoc_prot_Csy1"/>
</dbReference>